<feature type="region of interest" description="Disordered" evidence="1">
    <location>
        <begin position="140"/>
        <end position="172"/>
    </location>
</feature>
<evidence type="ECO:0000313" key="3">
    <source>
        <dbReference type="Proteomes" id="UP001281410"/>
    </source>
</evidence>
<reference evidence="2" key="1">
    <citation type="journal article" date="2023" name="Plant J.">
        <title>Genome sequences and population genomics provide insights into the demographic history, inbreeding, and mutation load of two 'living fossil' tree species of Dipteronia.</title>
        <authorList>
            <person name="Feng Y."/>
            <person name="Comes H.P."/>
            <person name="Chen J."/>
            <person name="Zhu S."/>
            <person name="Lu R."/>
            <person name="Zhang X."/>
            <person name="Li P."/>
            <person name="Qiu J."/>
            <person name="Olsen K.M."/>
            <person name="Qiu Y."/>
        </authorList>
    </citation>
    <scope>NUCLEOTIDE SEQUENCE</scope>
    <source>
        <strain evidence="2">NBL</strain>
    </source>
</reference>
<dbReference type="EMBL" id="JANJYJ010000002">
    <property type="protein sequence ID" value="KAK3225669.1"/>
    <property type="molecule type" value="Genomic_DNA"/>
</dbReference>
<comment type="caution">
    <text evidence="2">The sequence shown here is derived from an EMBL/GenBank/DDBJ whole genome shotgun (WGS) entry which is preliminary data.</text>
</comment>
<dbReference type="PANTHER" id="PTHR45884:SF2">
    <property type="entry name" value="N-ACETYLTRANSFERASE ECO"/>
    <property type="match status" value="1"/>
</dbReference>
<name>A0AAE0EF06_9ROSI</name>
<evidence type="ECO:0000313" key="2">
    <source>
        <dbReference type="EMBL" id="KAK3225669.1"/>
    </source>
</evidence>
<dbReference type="GO" id="GO:0007064">
    <property type="term" value="P:mitotic sister chromatid cohesion"/>
    <property type="evidence" value="ECO:0007669"/>
    <property type="project" value="TreeGrafter"/>
</dbReference>
<sequence length="314" mass="34911">MADNTRGSQALRDEFTSSMATMEKRLISRFENQFGIVTCNMNDVNGKVTSLDNRFSTMEKHMSTIMAMLASMQQEMSRSVMNPVGQGGVGGTKHSYFRETSSVPKESQYSTTINSGIGSTTSVNIPLVSKISRKEIEERKKVFSHEGNKESFSGTSTTPKKPASENSCLKPQLKTQNKKTSYAQFHLEIGQSDFLLGWRNERVIHMPCVEGGRIVLVLDCDRPDQANKVQEVVKMVEMELGSGWIFLKFCKREVIEKGPSVNCPKTLNDNHNGAIVCEKEAIPAVCGIRAISNRRKGIVTQLLDAVRTNTTNMN</sequence>
<dbReference type="GO" id="GO:0005634">
    <property type="term" value="C:nucleus"/>
    <property type="evidence" value="ECO:0007669"/>
    <property type="project" value="TreeGrafter"/>
</dbReference>
<feature type="compositionally biased region" description="Polar residues" evidence="1">
    <location>
        <begin position="150"/>
        <end position="172"/>
    </location>
</feature>
<gene>
    <name evidence="2" type="ORF">Dsin_005531</name>
</gene>
<feature type="compositionally biased region" description="Basic and acidic residues" evidence="1">
    <location>
        <begin position="140"/>
        <end position="149"/>
    </location>
</feature>
<accession>A0AAE0EF06</accession>
<protein>
    <submittedName>
        <fullName evidence="2">Uncharacterized protein</fullName>
    </submittedName>
</protein>
<proteinExistence type="predicted"/>
<dbReference type="GO" id="GO:0000785">
    <property type="term" value="C:chromatin"/>
    <property type="evidence" value="ECO:0007669"/>
    <property type="project" value="TreeGrafter"/>
</dbReference>
<dbReference type="Proteomes" id="UP001281410">
    <property type="component" value="Unassembled WGS sequence"/>
</dbReference>
<dbReference type="AlphaFoldDB" id="A0AAE0EF06"/>
<evidence type="ECO:0000256" key="1">
    <source>
        <dbReference type="SAM" id="MobiDB-lite"/>
    </source>
</evidence>
<dbReference type="PANTHER" id="PTHR45884">
    <property type="entry name" value="N-ACETYLTRANSFERASE ECO"/>
    <property type="match status" value="1"/>
</dbReference>
<dbReference type="GO" id="GO:0061733">
    <property type="term" value="F:protein-lysine-acetyltransferase activity"/>
    <property type="evidence" value="ECO:0007669"/>
    <property type="project" value="TreeGrafter"/>
</dbReference>
<organism evidence="2 3">
    <name type="scientific">Dipteronia sinensis</name>
    <dbReference type="NCBI Taxonomy" id="43782"/>
    <lineage>
        <taxon>Eukaryota</taxon>
        <taxon>Viridiplantae</taxon>
        <taxon>Streptophyta</taxon>
        <taxon>Embryophyta</taxon>
        <taxon>Tracheophyta</taxon>
        <taxon>Spermatophyta</taxon>
        <taxon>Magnoliopsida</taxon>
        <taxon>eudicotyledons</taxon>
        <taxon>Gunneridae</taxon>
        <taxon>Pentapetalae</taxon>
        <taxon>rosids</taxon>
        <taxon>malvids</taxon>
        <taxon>Sapindales</taxon>
        <taxon>Sapindaceae</taxon>
        <taxon>Hippocastanoideae</taxon>
        <taxon>Acereae</taxon>
        <taxon>Dipteronia</taxon>
    </lineage>
</organism>
<keyword evidence="3" id="KW-1185">Reference proteome</keyword>